<dbReference type="InterPro" id="IPR001810">
    <property type="entry name" value="F-box_dom"/>
</dbReference>
<keyword evidence="3" id="KW-1185">Reference proteome</keyword>
<dbReference type="InterPro" id="IPR036047">
    <property type="entry name" value="F-box-like_dom_sf"/>
</dbReference>
<feature type="domain" description="F-box" evidence="1">
    <location>
        <begin position="1"/>
        <end position="46"/>
    </location>
</feature>
<dbReference type="Gene3D" id="1.20.1280.50">
    <property type="match status" value="1"/>
</dbReference>
<comment type="caution">
    <text evidence="2">The sequence shown here is derived from an EMBL/GenBank/DDBJ whole genome shotgun (WGS) entry which is preliminary data.</text>
</comment>
<sequence>MSFAALADEILLKILSLCDVYTVLAISAINKRLRCITFDKQLWLILLRDDTFRETLELHPLGHKELENHSTEELVGLVKCAVAGPPRWWLAGPSSYSQPAHRIGFGVDLERYQDPCLLPGTRYMMLRGRVGDGLYMYEVRTSRRVWEYDANFFTTWAVDLAPGSPTARVVLLERSPDRTAYNISVEEINLAEGVSREVFFLEFGTKSRSLSTIVGDFLLLPPTRIIGAKAKLLLVNWRSSTYVPLDYGTSVNSTVELISGYLVVTYPDRMPPYQQHLSVINLDAFSQHMRPLTAASLSDEIPHSPVPIAADETLEYNGRPVGDFTVLVKLSALASALHRGAYNIVVYAGEIPQQPSLVAQMGHLLTEGRLPPAAVARPALLSFKFTPPLSPGRPCGLRLVSALRAAPGFGTARLSPRGALLRRALGSVVVSYYQ</sequence>
<proteinExistence type="predicted"/>
<dbReference type="SUPFAM" id="SSF81383">
    <property type="entry name" value="F-box domain"/>
    <property type="match status" value="1"/>
</dbReference>
<name>A0AAD7EK65_9AGAR</name>
<dbReference type="Proteomes" id="UP001218218">
    <property type="component" value="Unassembled WGS sequence"/>
</dbReference>
<evidence type="ECO:0000313" key="2">
    <source>
        <dbReference type="EMBL" id="KAJ7334092.1"/>
    </source>
</evidence>
<protein>
    <recommendedName>
        <fullName evidence="1">F-box domain-containing protein</fullName>
    </recommendedName>
</protein>
<evidence type="ECO:0000313" key="3">
    <source>
        <dbReference type="Proteomes" id="UP001218218"/>
    </source>
</evidence>
<accession>A0AAD7EK65</accession>
<dbReference type="PROSITE" id="PS50181">
    <property type="entry name" value="FBOX"/>
    <property type="match status" value="1"/>
</dbReference>
<organism evidence="2 3">
    <name type="scientific">Mycena albidolilacea</name>
    <dbReference type="NCBI Taxonomy" id="1033008"/>
    <lineage>
        <taxon>Eukaryota</taxon>
        <taxon>Fungi</taxon>
        <taxon>Dikarya</taxon>
        <taxon>Basidiomycota</taxon>
        <taxon>Agaricomycotina</taxon>
        <taxon>Agaricomycetes</taxon>
        <taxon>Agaricomycetidae</taxon>
        <taxon>Agaricales</taxon>
        <taxon>Marasmiineae</taxon>
        <taxon>Mycenaceae</taxon>
        <taxon>Mycena</taxon>
    </lineage>
</organism>
<dbReference type="AlphaFoldDB" id="A0AAD7EK65"/>
<gene>
    <name evidence="2" type="ORF">DFH08DRAFT_965840</name>
</gene>
<evidence type="ECO:0000259" key="1">
    <source>
        <dbReference type="PROSITE" id="PS50181"/>
    </source>
</evidence>
<dbReference type="EMBL" id="JARIHO010000033">
    <property type="protein sequence ID" value="KAJ7334092.1"/>
    <property type="molecule type" value="Genomic_DNA"/>
</dbReference>
<reference evidence="2" key="1">
    <citation type="submission" date="2023-03" db="EMBL/GenBank/DDBJ databases">
        <title>Massive genome expansion in bonnet fungi (Mycena s.s.) driven by repeated elements and novel gene families across ecological guilds.</title>
        <authorList>
            <consortium name="Lawrence Berkeley National Laboratory"/>
            <person name="Harder C.B."/>
            <person name="Miyauchi S."/>
            <person name="Viragh M."/>
            <person name="Kuo A."/>
            <person name="Thoen E."/>
            <person name="Andreopoulos B."/>
            <person name="Lu D."/>
            <person name="Skrede I."/>
            <person name="Drula E."/>
            <person name="Henrissat B."/>
            <person name="Morin E."/>
            <person name="Kohler A."/>
            <person name="Barry K."/>
            <person name="LaButti K."/>
            <person name="Morin E."/>
            <person name="Salamov A."/>
            <person name="Lipzen A."/>
            <person name="Mereny Z."/>
            <person name="Hegedus B."/>
            <person name="Baldrian P."/>
            <person name="Stursova M."/>
            <person name="Weitz H."/>
            <person name="Taylor A."/>
            <person name="Grigoriev I.V."/>
            <person name="Nagy L.G."/>
            <person name="Martin F."/>
            <person name="Kauserud H."/>
        </authorList>
    </citation>
    <scope>NUCLEOTIDE SEQUENCE</scope>
    <source>
        <strain evidence="2">CBHHK002</strain>
    </source>
</reference>